<evidence type="ECO:0000256" key="2">
    <source>
        <dbReference type="ARBA" id="ARBA00022771"/>
    </source>
</evidence>
<dbReference type="Gene3D" id="1.10.510.10">
    <property type="entry name" value="Transferase(Phosphotransferase) domain 1"/>
    <property type="match status" value="1"/>
</dbReference>
<dbReference type="SUPFAM" id="SSF57850">
    <property type="entry name" value="RING/U-box"/>
    <property type="match status" value="1"/>
</dbReference>
<protein>
    <recommendedName>
        <fullName evidence="6">Protein kinase domain-containing protein</fullName>
    </recommendedName>
</protein>
<dbReference type="STRING" id="88036.D8T0I4"/>
<organism evidence="8">
    <name type="scientific">Selaginella moellendorffii</name>
    <name type="common">Spikemoss</name>
    <dbReference type="NCBI Taxonomy" id="88036"/>
    <lineage>
        <taxon>Eukaryota</taxon>
        <taxon>Viridiplantae</taxon>
        <taxon>Streptophyta</taxon>
        <taxon>Embryophyta</taxon>
        <taxon>Tracheophyta</taxon>
        <taxon>Lycopodiopsida</taxon>
        <taxon>Selaginellales</taxon>
        <taxon>Selaginellaceae</taxon>
        <taxon>Selaginella</taxon>
    </lineage>
</organism>
<feature type="repeat" description="WD" evidence="4">
    <location>
        <begin position="1111"/>
        <end position="1141"/>
    </location>
</feature>
<dbReference type="AlphaFoldDB" id="D8T0I4"/>
<dbReference type="eggNOG" id="ENOG502QT1J">
    <property type="taxonomic scope" value="Eukaryota"/>
</dbReference>
<feature type="region of interest" description="Disordered" evidence="5">
    <location>
        <begin position="342"/>
        <end position="431"/>
    </location>
</feature>
<feature type="non-terminal residue" evidence="7">
    <location>
        <position position="1258"/>
    </location>
</feature>
<dbReference type="InterPro" id="IPR000719">
    <property type="entry name" value="Prot_kinase_dom"/>
</dbReference>
<dbReference type="GO" id="GO:0004672">
    <property type="term" value="F:protein kinase activity"/>
    <property type="evidence" value="ECO:0007669"/>
    <property type="project" value="InterPro"/>
</dbReference>
<dbReference type="InterPro" id="IPR036322">
    <property type="entry name" value="WD40_repeat_dom_sf"/>
</dbReference>
<keyword evidence="1" id="KW-0479">Metal-binding</keyword>
<dbReference type="Gramene" id="EFJ09855">
    <property type="protein sequence ID" value="EFJ09855"/>
    <property type="gene ID" value="SELMODRAFT_447573"/>
</dbReference>
<dbReference type="InterPro" id="IPR001680">
    <property type="entry name" value="WD40_rpt"/>
</dbReference>
<feature type="compositionally biased region" description="Basic and acidic residues" evidence="5">
    <location>
        <begin position="391"/>
        <end position="401"/>
    </location>
</feature>
<dbReference type="PANTHER" id="PTHR44489">
    <property type="match status" value="1"/>
</dbReference>
<dbReference type="SMART" id="SM00320">
    <property type="entry name" value="WD40"/>
    <property type="match status" value="6"/>
</dbReference>
<feature type="domain" description="Protein kinase" evidence="6">
    <location>
        <begin position="666"/>
        <end position="926"/>
    </location>
</feature>
<feature type="region of interest" description="Disordered" evidence="5">
    <location>
        <begin position="94"/>
        <end position="114"/>
    </location>
</feature>
<dbReference type="PROSITE" id="PS50294">
    <property type="entry name" value="WD_REPEATS_REGION"/>
    <property type="match status" value="1"/>
</dbReference>
<evidence type="ECO:0000256" key="4">
    <source>
        <dbReference type="PROSITE-ProRule" id="PRU00221"/>
    </source>
</evidence>
<dbReference type="PANTHER" id="PTHR44489:SF11">
    <property type="entry name" value="WD REPEAT DOMAIN 86"/>
    <property type="match status" value="1"/>
</dbReference>
<dbReference type="InterPro" id="IPR017907">
    <property type="entry name" value="Znf_RING_CS"/>
</dbReference>
<evidence type="ECO:0000256" key="1">
    <source>
        <dbReference type="ARBA" id="ARBA00022723"/>
    </source>
</evidence>
<dbReference type="PROSITE" id="PS00518">
    <property type="entry name" value="ZF_RING_1"/>
    <property type="match status" value="1"/>
</dbReference>
<dbReference type="KEGG" id="smo:SELMODRAFT_447573"/>
<dbReference type="Gene3D" id="2.130.10.10">
    <property type="entry name" value="YVTN repeat-like/Quinoprotein amine dehydrogenase"/>
    <property type="match status" value="2"/>
</dbReference>
<dbReference type="PROSITE" id="PS50011">
    <property type="entry name" value="PROTEIN_KINASE_DOM"/>
    <property type="match status" value="1"/>
</dbReference>
<dbReference type="SUPFAM" id="SSF56112">
    <property type="entry name" value="Protein kinase-like (PK-like)"/>
    <property type="match status" value="1"/>
</dbReference>
<dbReference type="GO" id="GO:0005524">
    <property type="term" value="F:ATP binding"/>
    <property type="evidence" value="ECO:0007669"/>
    <property type="project" value="InterPro"/>
</dbReference>
<keyword evidence="8" id="KW-1185">Reference proteome</keyword>
<evidence type="ECO:0000256" key="5">
    <source>
        <dbReference type="SAM" id="MobiDB-lite"/>
    </source>
</evidence>
<evidence type="ECO:0000313" key="8">
    <source>
        <dbReference type="Proteomes" id="UP000001514"/>
    </source>
</evidence>
<keyword evidence="2" id="KW-0863">Zinc-finger</keyword>
<feature type="region of interest" description="Disordered" evidence="5">
    <location>
        <begin position="23"/>
        <end position="59"/>
    </location>
</feature>
<dbReference type="HOGENOM" id="CLU_265164_0_0_1"/>
<gene>
    <name evidence="7" type="ORF">SELMODRAFT_447573</name>
</gene>
<reference evidence="7 8" key="1">
    <citation type="journal article" date="2011" name="Science">
        <title>The Selaginella genome identifies genetic changes associated with the evolution of vascular plants.</title>
        <authorList>
            <person name="Banks J.A."/>
            <person name="Nishiyama T."/>
            <person name="Hasebe M."/>
            <person name="Bowman J.L."/>
            <person name="Gribskov M."/>
            <person name="dePamphilis C."/>
            <person name="Albert V.A."/>
            <person name="Aono N."/>
            <person name="Aoyama T."/>
            <person name="Ambrose B.A."/>
            <person name="Ashton N.W."/>
            <person name="Axtell M.J."/>
            <person name="Barker E."/>
            <person name="Barker M.S."/>
            <person name="Bennetzen J.L."/>
            <person name="Bonawitz N.D."/>
            <person name="Chapple C."/>
            <person name="Cheng C."/>
            <person name="Correa L.G."/>
            <person name="Dacre M."/>
            <person name="DeBarry J."/>
            <person name="Dreyer I."/>
            <person name="Elias M."/>
            <person name="Engstrom E.M."/>
            <person name="Estelle M."/>
            <person name="Feng L."/>
            <person name="Finet C."/>
            <person name="Floyd S.K."/>
            <person name="Frommer W.B."/>
            <person name="Fujita T."/>
            <person name="Gramzow L."/>
            <person name="Gutensohn M."/>
            <person name="Harholt J."/>
            <person name="Hattori M."/>
            <person name="Heyl A."/>
            <person name="Hirai T."/>
            <person name="Hiwatashi Y."/>
            <person name="Ishikawa M."/>
            <person name="Iwata M."/>
            <person name="Karol K.G."/>
            <person name="Koehler B."/>
            <person name="Kolukisaoglu U."/>
            <person name="Kubo M."/>
            <person name="Kurata T."/>
            <person name="Lalonde S."/>
            <person name="Li K."/>
            <person name="Li Y."/>
            <person name="Litt A."/>
            <person name="Lyons E."/>
            <person name="Manning G."/>
            <person name="Maruyama T."/>
            <person name="Michael T.P."/>
            <person name="Mikami K."/>
            <person name="Miyazaki S."/>
            <person name="Morinaga S."/>
            <person name="Murata T."/>
            <person name="Mueller-Roeber B."/>
            <person name="Nelson D.R."/>
            <person name="Obara M."/>
            <person name="Oguri Y."/>
            <person name="Olmstead R.G."/>
            <person name="Onodera N."/>
            <person name="Petersen B.L."/>
            <person name="Pils B."/>
            <person name="Prigge M."/>
            <person name="Rensing S.A."/>
            <person name="Riano-Pachon D.M."/>
            <person name="Roberts A.W."/>
            <person name="Sato Y."/>
            <person name="Scheller H.V."/>
            <person name="Schulz B."/>
            <person name="Schulz C."/>
            <person name="Shakirov E.V."/>
            <person name="Shibagaki N."/>
            <person name="Shinohara N."/>
            <person name="Shippen D.E."/>
            <person name="Soerensen I."/>
            <person name="Sotooka R."/>
            <person name="Sugimoto N."/>
            <person name="Sugita M."/>
            <person name="Sumikawa N."/>
            <person name="Tanurdzic M."/>
            <person name="Theissen G."/>
            <person name="Ulvskov P."/>
            <person name="Wakazuki S."/>
            <person name="Weng J.K."/>
            <person name="Willats W.W."/>
            <person name="Wipf D."/>
            <person name="Wolf P.G."/>
            <person name="Yang L."/>
            <person name="Zimmer A.D."/>
            <person name="Zhu Q."/>
            <person name="Mitros T."/>
            <person name="Hellsten U."/>
            <person name="Loque D."/>
            <person name="Otillar R."/>
            <person name="Salamov A."/>
            <person name="Schmutz J."/>
            <person name="Shapiro H."/>
            <person name="Lindquist E."/>
            <person name="Lucas S."/>
            <person name="Rokhsar D."/>
            <person name="Grigoriev I.V."/>
        </authorList>
    </citation>
    <scope>NUCLEOTIDE SEQUENCE [LARGE SCALE GENOMIC DNA]</scope>
</reference>
<dbReference type="InParanoid" id="D8T0I4"/>
<dbReference type="PROSITE" id="PS51257">
    <property type="entry name" value="PROKAR_LIPOPROTEIN"/>
    <property type="match status" value="1"/>
</dbReference>
<dbReference type="EMBL" id="GL377658">
    <property type="protein sequence ID" value="EFJ09855.1"/>
    <property type="molecule type" value="Genomic_DNA"/>
</dbReference>
<dbReference type="InterPro" id="IPR027370">
    <property type="entry name" value="Znf-RING_euk"/>
</dbReference>
<dbReference type="PROSITE" id="PS50082">
    <property type="entry name" value="WD_REPEATS_2"/>
    <property type="match status" value="2"/>
</dbReference>
<dbReference type="Pfam" id="PF13445">
    <property type="entry name" value="zf-RING_UBOX"/>
    <property type="match status" value="1"/>
</dbReference>
<evidence type="ECO:0000256" key="3">
    <source>
        <dbReference type="ARBA" id="ARBA00022833"/>
    </source>
</evidence>
<dbReference type="Pfam" id="PF00400">
    <property type="entry name" value="WD40"/>
    <property type="match status" value="3"/>
</dbReference>
<dbReference type="InterPro" id="IPR044715">
    <property type="entry name" value="WDR86-like"/>
</dbReference>
<dbReference type="CDD" id="cd00200">
    <property type="entry name" value="WD40"/>
    <property type="match status" value="1"/>
</dbReference>
<feature type="repeat" description="WD" evidence="4">
    <location>
        <begin position="980"/>
        <end position="1019"/>
    </location>
</feature>
<evidence type="ECO:0000313" key="7">
    <source>
        <dbReference type="EMBL" id="EFJ09855.1"/>
    </source>
</evidence>
<sequence>MAGKARRRDRLSILDMSIEDDSLLPGSAAASSCPVVMEDDDPPPEMRNQGSRDVTVEDAPVVAPVPPVRKIKKYHNLRKSLAWDKAFLTGEGVLDPDELPIPTRSSPKKLPELPTLEVKSSLHDECNTNVEKNSNRDSLRVKCFSERFDSRSKPLDISIIQGPDESARDTSGLPSPVVPRCAPAKKAIESAIQKGTRLRLPNERKTIPRPLKPQKESNLGKRVTSVSRRVKDTLGRVLPGRTDAFTAERSSAVRLSSDVSVTSEGEPSCSLQSCSVSDAHDEILEDLDTGYVSSLKEDQTKTNALLSEDSRSKPTALKMPSPKLGYFDAGRPTHHYATRAAVRIPPGMPSSKTKPHGLPKGKPPSTASIERISSAIPSAPHLRKVTSGEQENLKKKGHTDENSESSLKDGPVPSATKSPLGVNGGLLNSGPSVAKEKGSFFAFAKRAVGRLASPVQEKKKIWIATSCDGASTESSAEAIKEDGNILKPGPVQHSPPNKLEPQPGPWFERMERNWVPSTVPSQTLKLPGTEEKSLGFEEEGEHVPRVLRCGHTLCQECVVHLARDRQQQQQQQRFVRCPECSHVTALAYPSSLPKNFELLRLSGRSRRPRPAAVAPSSLSVEGAGQFVLRDLLHPFPGSVSICVSSSSDSSSSRDLLHGLLGDGLRVSLFLLLGSSRKWRSILAGKDDLRREEAAMKLWQQGLSQGSRKEILALLRVASLCQAACKVVGVWLNDEHSKLYLVNNISFGSTSLSAHHVQGGRLADAAADLCEILMQIHSQGMVLGIFGMEMFQVSQFGRIIMHWNGALELRGAMHRSLVDDKTTREAWHFTSPEMLVALSSGAGTLESENQESSDVWSLACFLLHLILDRPCPALSFKQACDEVKQKRTLLGAAGHGDSPFQEFLLSCLAEHPDERPTMKEFCHHLKLLRSPKTSVTNDEEDAPPARISWCFGLQALDMLMKEEVFQDQEQQDLQLEETTTLEGHTGCITSLAFCGANLVSVSFDKTVRLWSLQDESLLWSWEDQHPQRIQALAVDEASQVCYTGDYGRLICVWKLSQPFQKHPVAKWQDHNDWRFTGVASLVISDDGVLYSGSGDMLVKAWCTETHSLLGTFRGHRGVVSTLAVDGGLLYSGSWDGCIRIWSRSDFGSVGVLNVGTDPIRALSISSDDEAVVCGLDNGGIQVWKNGKCDASIRPHDGPISCLATISTDGCLCTGGWDKSIKVVHVNDDDVKKSITCDDAVMSMVYKGNKLYAALGKNIK</sequence>
<dbReference type="SUPFAM" id="SSF50978">
    <property type="entry name" value="WD40 repeat-like"/>
    <property type="match status" value="1"/>
</dbReference>
<name>D8T0I4_SELML</name>
<feature type="region of interest" description="Disordered" evidence="5">
    <location>
        <begin position="155"/>
        <end position="180"/>
    </location>
</feature>
<accession>D8T0I4</accession>
<dbReference type="InterPro" id="IPR011009">
    <property type="entry name" value="Kinase-like_dom_sf"/>
</dbReference>
<dbReference type="SMART" id="SM00220">
    <property type="entry name" value="S_TKc"/>
    <property type="match status" value="1"/>
</dbReference>
<keyword evidence="4" id="KW-0853">WD repeat</keyword>
<dbReference type="Gene3D" id="3.30.40.10">
    <property type="entry name" value="Zinc/RING finger domain, C3HC4 (zinc finger)"/>
    <property type="match status" value="1"/>
</dbReference>
<feature type="region of interest" description="Disordered" evidence="5">
    <location>
        <begin position="192"/>
        <end position="225"/>
    </location>
</feature>
<evidence type="ECO:0000259" key="6">
    <source>
        <dbReference type="PROSITE" id="PS50011"/>
    </source>
</evidence>
<dbReference type="Proteomes" id="UP000001514">
    <property type="component" value="Unassembled WGS sequence"/>
</dbReference>
<dbReference type="InterPro" id="IPR013083">
    <property type="entry name" value="Znf_RING/FYVE/PHD"/>
</dbReference>
<proteinExistence type="predicted"/>
<dbReference type="GO" id="GO:0008270">
    <property type="term" value="F:zinc ion binding"/>
    <property type="evidence" value="ECO:0007669"/>
    <property type="project" value="UniProtKB-KW"/>
</dbReference>
<keyword evidence="3" id="KW-0862">Zinc</keyword>
<dbReference type="InterPro" id="IPR015943">
    <property type="entry name" value="WD40/YVTN_repeat-like_dom_sf"/>
</dbReference>